<comment type="caution">
    <text evidence="1">The sequence shown here is derived from an EMBL/GenBank/DDBJ whole genome shotgun (WGS) entry which is preliminary data.</text>
</comment>
<evidence type="ECO:0000313" key="2">
    <source>
        <dbReference type="Proteomes" id="UP001519287"/>
    </source>
</evidence>
<keyword evidence="2" id="KW-1185">Reference proteome</keyword>
<dbReference type="RefSeq" id="WP_209971617.1">
    <property type="nucleotide sequence ID" value="NZ_JAGGLB010000006.1"/>
</dbReference>
<accession>A0ABS4ITH5</accession>
<reference evidence="1 2" key="1">
    <citation type="submission" date="2021-03" db="EMBL/GenBank/DDBJ databases">
        <title>Genomic Encyclopedia of Type Strains, Phase IV (KMG-IV): sequencing the most valuable type-strain genomes for metagenomic binning, comparative biology and taxonomic classification.</title>
        <authorList>
            <person name="Goeker M."/>
        </authorList>
    </citation>
    <scope>NUCLEOTIDE SEQUENCE [LARGE SCALE GENOMIC DNA]</scope>
    <source>
        <strain evidence="1 2">DSM 26048</strain>
    </source>
</reference>
<proteinExistence type="predicted"/>
<protein>
    <recommendedName>
        <fullName evidence="3">Lipoprotein</fullName>
    </recommendedName>
</protein>
<sequence>MRGIKKWAGLFVIADLLLMALLTGCTPRSSAAELEPPAIKLSVDGASLLYKRGGYEWKGKNKSVIADAPSPYQLVKDDVPFTVKPSSKLNIDFEDSPEVIWASLWEGDAEGKTLEVQDHTLSLPKVEGIYMYAIHAKWEKGNAVYAIKIQVKPEQLEDVVLAEATIGEGTSKGRKLLLRMTDGVYREEQEPGPYEGGRWEGKFQLDVLDEQTKLVAGLDLNKGFQEELLSFHDKFDITFADYNGDGNPDFSIGQYASSNLYTYLLFTVTKDGISQLPIKGVPDLFSSQRTYSPLFTKVNDTTIKTSFYDNSKGQDVEQSFSWTGEAFELLEPSNK</sequence>
<gene>
    <name evidence="1" type="ORF">J2Z66_002480</name>
</gene>
<evidence type="ECO:0008006" key="3">
    <source>
        <dbReference type="Google" id="ProtNLM"/>
    </source>
</evidence>
<evidence type="ECO:0000313" key="1">
    <source>
        <dbReference type="EMBL" id="MBP1990874.1"/>
    </source>
</evidence>
<organism evidence="1 2">
    <name type="scientific">Paenibacillus eucommiae</name>
    <dbReference type="NCBI Taxonomy" id="1355755"/>
    <lineage>
        <taxon>Bacteria</taxon>
        <taxon>Bacillati</taxon>
        <taxon>Bacillota</taxon>
        <taxon>Bacilli</taxon>
        <taxon>Bacillales</taxon>
        <taxon>Paenibacillaceae</taxon>
        <taxon>Paenibacillus</taxon>
    </lineage>
</organism>
<dbReference type="EMBL" id="JAGGLB010000006">
    <property type="protein sequence ID" value="MBP1990874.1"/>
    <property type="molecule type" value="Genomic_DNA"/>
</dbReference>
<name>A0ABS4ITH5_9BACL</name>
<dbReference type="Proteomes" id="UP001519287">
    <property type="component" value="Unassembled WGS sequence"/>
</dbReference>